<organism evidence="2 3">
    <name type="scientific">Paenibacillus alginolyticus</name>
    <dbReference type="NCBI Taxonomy" id="59839"/>
    <lineage>
        <taxon>Bacteria</taxon>
        <taxon>Bacillati</taxon>
        <taxon>Bacillota</taxon>
        <taxon>Bacilli</taxon>
        <taxon>Bacillales</taxon>
        <taxon>Paenibacillaceae</taxon>
        <taxon>Paenibacillus</taxon>
    </lineage>
</organism>
<evidence type="ECO:0000313" key="2">
    <source>
        <dbReference type="EMBL" id="MCY9697811.1"/>
    </source>
</evidence>
<sequence>MKQESKTETGSMNDNKEDYDLIREYAQQLNGGIEALDEDSEVTSHQSIDEYNHI</sequence>
<protein>
    <recommendedName>
        <fullName evidence="4">DUF4025 domain-containing protein</fullName>
    </recommendedName>
</protein>
<dbReference type="Proteomes" id="UP001527099">
    <property type="component" value="Unassembled WGS sequence"/>
</dbReference>
<comment type="caution">
    <text evidence="2">The sequence shown here is derived from an EMBL/GenBank/DDBJ whole genome shotgun (WGS) entry which is preliminary data.</text>
</comment>
<name>A0ABT4GNM6_9BACL</name>
<gene>
    <name evidence="2" type="ORF">M5X19_33890</name>
</gene>
<accession>A0ABT4GNM6</accession>
<proteinExistence type="predicted"/>
<feature type="region of interest" description="Disordered" evidence="1">
    <location>
        <begin position="35"/>
        <end position="54"/>
    </location>
</feature>
<reference evidence="2 3" key="1">
    <citation type="submission" date="2022-05" db="EMBL/GenBank/DDBJ databases">
        <title>Genome Sequencing of Bee-Associated Microbes.</title>
        <authorList>
            <person name="Dunlap C."/>
        </authorList>
    </citation>
    <scope>NUCLEOTIDE SEQUENCE [LARGE SCALE GENOMIC DNA]</scope>
    <source>
        <strain evidence="2 3">NRRL B-14421</strain>
    </source>
</reference>
<evidence type="ECO:0000313" key="3">
    <source>
        <dbReference type="Proteomes" id="UP001527099"/>
    </source>
</evidence>
<dbReference type="RefSeq" id="WP_268618392.1">
    <property type="nucleotide sequence ID" value="NZ_JAMDMX010000167.1"/>
</dbReference>
<evidence type="ECO:0000256" key="1">
    <source>
        <dbReference type="SAM" id="MobiDB-lite"/>
    </source>
</evidence>
<evidence type="ECO:0008006" key="4">
    <source>
        <dbReference type="Google" id="ProtNLM"/>
    </source>
</evidence>
<keyword evidence="3" id="KW-1185">Reference proteome</keyword>
<dbReference type="EMBL" id="JAMDMX010000167">
    <property type="protein sequence ID" value="MCY9697811.1"/>
    <property type="molecule type" value="Genomic_DNA"/>
</dbReference>